<feature type="binding site" evidence="13">
    <location>
        <position position="285"/>
    </location>
    <ligand>
        <name>S-adenosyl-L-methionine</name>
        <dbReference type="ChEBI" id="CHEBI:59789"/>
    </ligand>
</feature>
<evidence type="ECO:0000313" key="16">
    <source>
        <dbReference type="EMBL" id="SMB93408.1"/>
    </source>
</evidence>
<name>A0A1W1VJA2_DESTI</name>
<dbReference type="PRINTS" id="PR02008">
    <property type="entry name" value="RCMTFAMILY"/>
</dbReference>
<evidence type="ECO:0000256" key="13">
    <source>
        <dbReference type="PROSITE-ProRule" id="PRU01023"/>
    </source>
</evidence>
<dbReference type="Pfam" id="PF01029">
    <property type="entry name" value="NusB"/>
    <property type="match status" value="1"/>
</dbReference>
<dbReference type="GO" id="GO:0006355">
    <property type="term" value="P:regulation of DNA-templated transcription"/>
    <property type="evidence" value="ECO:0007669"/>
    <property type="project" value="InterPro"/>
</dbReference>
<dbReference type="SUPFAM" id="SSF48013">
    <property type="entry name" value="NusB-like"/>
    <property type="match status" value="1"/>
</dbReference>
<dbReference type="RefSeq" id="WP_084053813.1">
    <property type="nucleotide sequence ID" value="NZ_FWWT01000022.1"/>
</dbReference>
<proteinExistence type="inferred from homology"/>
<keyword evidence="7 13" id="KW-0808">Transferase</keyword>
<sequence>MNARDLALNVIFEVNEKLAYANIELDKALKNAKLADQRDKGLVTDLVYGTIKYKGRLDYIINQFAKPKVNKMAPMIRNIIRMGLYQIIFLDKVPISAAINESVNLGKRYGHKGTVGFINGVLRNIARNLENIKYPNKNSQPIEYLASFYSFPNWMIKGWVKDFGIDNTETLCEYFNNPSPLWIRTNSLKTNREELQERLQNENIETVKSEKVPEGLRLINNTGMTKLNTFKEGLFTVQDESSMIVSHVLNPKNKDFIIDTCSAPGGKTGHMAQLMGNEGKILALDIHEHRLELIKENCTRLGITNVDTKLVDAREISAHIHELVDGILVDAPCSGLGVLGRRPDARWKKEEKDIKELSNLQFEILQSASKLVKSKGTLIYSTCTIDSRENKEVVQRFLEYSPDFYLDDSLNEYLPYNTEEGKEGYIQFLPFAHKMDGFFIARLKRK</sequence>
<comment type="catalytic activity">
    <reaction evidence="12">
        <text>cytidine(967) in 16S rRNA + S-adenosyl-L-methionine = 5-methylcytidine(967) in 16S rRNA + S-adenosyl-L-homocysteine + H(+)</text>
        <dbReference type="Rhea" id="RHEA:42748"/>
        <dbReference type="Rhea" id="RHEA-COMP:10219"/>
        <dbReference type="Rhea" id="RHEA-COMP:10220"/>
        <dbReference type="ChEBI" id="CHEBI:15378"/>
        <dbReference type="ChEBI" id="CHEBI:57856"/>
        <dbReference type="ChEBI" id="CHEBI:59789"/>
        <dbReference type="ChEBI" id="CHEBI:74483"/>
        <dbReference type="ChEBI" id="CHEBI:82748"/>
        <dbReference type="EC" id="2.1.1.176"/>
    </reaction>
</comment>
<comment type="subcellular location">
    <subcellularLocation>
        <location evidence="2">Cytoplasm</location>
    </subcellularLocation>
</comment>
<gene>
    <name evidence="16" type="ORF">SAMN00017405_0030</name>
</gene>
<evidence type="ECO:0000256" key="4">
    <source>
        <dbReference type="ARBA" id="ARBA00022490"/>
    </source>
</evidence>
<dbReference type="FunFam" id="3.40.50.150:FF:000022">
    <property type="entry name" value="Ribosomal RNA small subunit methyltransferase B"/>
    <property type="match status" value="1"/>
</dbReference>
<dbReference type="Gene3D" id="3.40.50.150">
    <property type="entry name" value="Vaccinia Virus protein VP39"/>
    <property type="match status" value="1"/>
</dbReference>
<dbReference type="NCBIfam" id="NF011494">
    <property type="entry name" value="PRK14902.1"/>
    <property type="match status" value="1"/>
</dbReference>
<dbReference type="InterPro" id="IPR023267">
    <property type="entry name" value="RCMT"/>
</dbReference>
<dbReference type="GO" id="GO:0008649">
    <property type="term" value="F:rRNA methyltransferase activity"/>
    <property type="evidence" value="ECO:0007669"/>
    <property type="project" value="InterPro"/>
</dbReference>
<dbReference type="Proteomes" id="UP000192731">
    <property type="component" value="Unassembled WGS sequence"/>
</dbReference>
<feature type="active site" description="Nucleophile" evidence="13">
    <location>
        <position position="383"/>
    </location>
</feature>
<comment type="similarity">
    <text evidence="13">Belongs to the class I-like SAM-binding methyltransferase superfamily. RsmB/NOP family.</text>
</comment>
<evidence type="ECO:0000313" key="17">
    <source>
        <dbReference type="Proteomes" id="UP000192731"/>
    </source>
</evidence>
<keyword evidence="17" id="KW-1185">Reference proteome</keyword>
<keyword evidence="8 13" id="KW-0949">S-adenosyl-L-methionine</keyword>
<dbReference type="Pfam" id="PF01189">
    <property type="entry name" value="Methyltr_RsmB-F"/>
    <property type="match status" value="1"/>
</dbReference>
<evidence type="ECO:0000256" key="6">
    <source>
        <dbReference type="ARBA" id="ARBA00022603"/>
    </source>
</evidence>
<evidence type="ECO:0000256" key="1">
    <source>
        <dbReference type="ARBA" id="ARBA00002724"/>
    </source>
</evidence>
<dbReference type="InterPro" id="IPR006027">
    <property type="entry name" value="NusB_RsmB_TIM44"/>
</dbReference>
<dbReference type="SUPFAM" id="SSF53335">
    <property type="entry name" value="S-adenosyl-L-methionine-dependent methyltransferases"/>
    <property type="match status" value="1"/>
</dbReference>
<evidence type="ECO:0000256" key="2">
    <source>
        <dbReference type="ARBA" id="ARBA00004496"/>
    </source>
</evidence>
<dbReference type="InterPro" id="IPR035926">
    <property type="entry name" value="NusB-like_sf"/>
</dbReference>
<dbReference type="Gene3D" id="1.10.940.10">
    <property type="entry name" value="NusB-like"/>
    <property type="match status" value="1"/>
</dbReference>
<dbReference type="InterPro" id="IPR049560">
    <property type="entry name" value="MeTrfase_RsmB-F_NOP2_cat"/>
</dbReference>
<feature type="coiled-coil region" evidence="14">
    <location>
        <begin position="185"/>
        <end position="212"/>
    </location>
</feature>
<evidence type="ECO:0000256" key="8">
    <source>
        <dbReference type="ARBA" id="ARBA00022691"/>
    </source>
</evidence>
<organism evidence="16 17">
    <name type="scientific">Desulfonispora thiosulfatigenes DSM 11270</name>
    <dbReference type="NCBI Taxonomy" id="656914"/>
    <lineage>
        <taxon>Bacteria</taxon>
        <taxon>Bacillati</taxon>
        <taxon>Bacillota</taxon>
        <taxon>Clostridia</taxon>
        <taxon>Eubacteriales</taxon>
        <taxon>Peptococcaceae</taxon>
        <taxon>Desulfonispora</taxon>
    </lineage>
</organism>
<evidence type="ECO:0000256" key="9">
    <source>
        <dbReference type="ARBA" id="ARBA00022884"/>
    </source>
</evidence>
<feature type="binding site" evidence="13">
    <location>
        <position position="312"/>
    </location>
    <ligand>
        <name>S-adenosyl-L-methionine</name>
        <dbReference type="ChEBI" id="CHEBI:59789"/>
    </ligand>
</feature>
<feature type="domain" description="SAM-dependent MTase RsmB/NOP-type" evidence="15">
    <location>
        <begin position="171"/>
        <end position="446"/>
    </location>
</feature>
<evidence type="ECO:0000256" key="3">
    <source>
        <dbReference type="ARBA" id="ARBA00012140"/>
    </source>
</evidence>
<keyword evidence="14" id="KW-0175">Coiled coil</keyword>
<evidence type="ECO:0000256" key="11">
    <source>
        <dbReference type="ARBA" id="ARBA00031088"/>
    </source>
</evidence>
<keyword evidence="9 13" id="KW-0694">RNA-binding</keyword>
<accession>A0A1W1VJA2</accession>
<evidence type="ECO:0000256" key="5">
    <source>
        <dbReference type="ARBA" id="ARBA00022552"/>
    </source>
</evidence>
<dbReference type="Pfam" id="PF22458">
    <property type="entry name" value="RsmF-B_ferredox"/>
    <property type="match status" value="1"/>
</dbReference>
<dbReference type="AlphaFoldDB" id="A0A1W1VJA2"/>
<dbReference type="PANTHER" id="PTHR22807:SF53">
    <property type="entry name" value="RIBOSOMAL RNA SMALL SUBUNIT METHYLTRANSFERASE B-RELATED"/>
    <property type="match status" value="1"/>
</dbReference>
<dbReference type="PANTHER" id="PTHR22807">
    <property type="entry name" value="NOP2 YEAST -RELATED NOL1/NOP2/FMU SUN DOMAIN-CONTAINING"/>
    <property type="match status" value="1"/>
</dbReference>
<protein>
    <recommendedName>
        <fullName evidence="3">16S rRNA (cytosine(967)-C(5))-methyltransferase</fullName>
        <ecNumber evidence="3">2.1.1.176</ecNumber>
    </recommendedName>
    <alternativeName>
        <fullName evidence="10">16S rRNA m5C967 methyltransferase</fullName>
    </alternativeName>
    <alternativeName>
        <fullName evidence="11">rRNA (cytosine-C(5)-)-methyltransferase RsmB</fullName>
    </alternativeName>
</protein>
<dbReference type="EC" id="2.1.1.176" evidence="3"/>
<dbReference type="InterPro" id="IPR029063">
    <property type="entry name" value="SAM-dependent_MTases_sf"/>
</dbReference>
<dbReference type="OrthoDB" id="9810297at2"/>
<evidence type="ECO:0000256" key="12">
    <source>
        <dbReference type="ARBA" id="ARBA00047283"/>
    </source>
</evidence>
<dbReference type="STRING" id="656914.SAMN00017405_0030"/>
<evidence type="ECO:0000259" key="15">
    <source>
        <dbReference type="PROSITE" id="PS51686"/>
    </source>
</evidence>
<evidence type="ECO:0000256" key="14">
    <source>
        <dbReference type="SAM" id="Coils"/>
    </source>
</evidence>
<feature type="binding site" evidence="13">
    <location>
        <position position="330"/>
    </location>
    <ligand>
        <name>S-adenosyl-L-methionine</name>
        <dbReference type="ChEBI" id="CHEBI:59789"/>
    </ligand>
</feature>
<dbReference type="CDD" id="cd02440">
    <property type="entry name" value="AdoMet_MTases"/>
    <property type="match status" value="1"/>
</dbReference>
<keyword evidence="5" id="KW-0698">rRNA processing</keyword>
<dbReference type="InterPro" id="IPR054728">
    <property type="entry name" value="RsmB-like_ferredoxin"/>
</dbReference>
<dbReference type="InterPro" id="IPR001678">
    <property type="entry name" value="MeTrfase_RsmB-F_NOP2_dom"/>
</dbReference>
<dbReference type="NCBIfam" id="TIGR00563">
    <property type="entry name" value="rsmB"/>
    <property type="match status" value="1"/>
</dbReference>
<reference evidence="16 17" key="1">
    <citation type="submission" date="2017-04" db="EMBL/GenBank/DDBJ databases">
        <authorList>
            <person name="Afonso C.L."/>
            <person name="Miller P.J."/>
            <person name="Scott M.A."/>
            <person name="Spackman E."/>
            <person name="Goraichik I."/>
            <person name="Dimitrov K.M."/>
            <person name="Suarez D.L."/>
            <person name="Swayne D.E."/>
        </authorList>
    </citation>
    <scope>NUCLEOTIDE SEQUENCE [LARGE SCALE GENOMIC DNA]</scope>
    <source>
        <strain evidence="16 17">DSM 11270</strain>
    </source>
</reference>
<dbReference type="GO" id="GO:0003723">
    <property type="term" value="F:RNA binding"/>
    <property type="evidence" value="ECO:0007669"/>
    <property type="project" value="UniProtKB-UniRule"/>
</dbReference>
<keyword evidence="4" id="KW-0963">Cytoplasm</keyword>
<keyword evidence="6 13" id="KW-0489">Methyltransferase</keyword>
<evidence type="ECO:0000256" key="10">
    <source>
        <dbReference type="ARBA" id="ARBA00030399"/>
    </source>
</evidence>
<feature type="binding site" evidence="13">
    <location>
        <begin position="261"/>
        <end position="267"/>
    </location>
    <ligand>
        <name>S-adenosyl-L-methionine</name>
        <dbReference type="ChEBI" id="CHEBI:59789"/>
    </ligand>
</feature>
<dbReference type="Gene3D" id="3.30.70.1170">
    <property type="entry name" value="Sun protein, domain 3"/>
    <property type="match status" value="1"/>
</dbReference>
<dbReference type="EMBL" id="FWWT01000022">
    <property type="protein sequence ID" value="SMB93408.1"/>
    <property type="molecule type" value="Genomic_DNA"/>
</dbReference>
<comment type="function">
    <text evidence="1">Specifically methylates the cytosine at position 967 (m5C967) of 16S rRNA.</text>
</comment>
<dbReference type="PROSITE" id="PS51686">
    <property type="entry name" value="SAM_MT_RSMB_NOP"/>
    <property type="match status" value="1"/>
</dbReference>
<dbReference type="GO" id="GO:0005737">
    <property type="term" value="C:cytoplasm"/>
    <property type="evidence" value="ECO:0007669"/>
    <property type="project" value="UniProtKB-SubCell"/>
</dbReference>
<dbReference type="InterPro" id="IPR004573">
    <property type="entry name" value="rRNA_ssu_MeTfrase_B"/>
</dbReference>
<evidence type="ECO:0000256" key="7">
    <source>
        <dbReference type="ARBA" id="ARBA00022679"/>
    </source>
</evidence>